<reference evidence="3 4" key="1">
    <citation type="journal article" date="2011" name="J. Gen. Appl. Microbiol.">
        <title>Draft genome sequencing of the enigmatic basidiomycete Mixia osmundae.</title>
        <authorList>
            <person name="Nishida H."/>
            <person name="Nagatsuka Y."/>
            <person name="Sugiyama J."/>
        </authorList>
    </citation>
    <scope>NUCLEOTIDE SEQUENCE [LARGE SCALE GENOMIC DNA]</scope>
    <source>
        <strain evidence="4">CBS 9802 / IAM 14324 / JCM 22182 / KY 12970</strain>
    </source>
</reference>
<gene>
    <name evidence="3" type="primary">Mo02799</name>
    <name evidence="3" type="ORF">E5Q_02799</name>
</gene>
<dbReference type="Gene3D" id="2.130.10.30">
    <property type="entry name" value="Regulator of chromosome condensation 1/beta-lactamase-inhibitor protein II"/>
    <property type="match status" value="2"/>
</dbReference>
<dbReference type="Proteomes" id="UP000009131">
    <property type="component" value="Unassembled WGS sequence"/>
</dbReference>
<evidence type="ECO:0000256" key="1">
    <source>
        <dbReference type="ARBA" id="ARBA00022737"/>
    </source>
</evidence>
<evidence type="ECO:0000313" key="3">
    <source>
        <dbReference type="EMBL" id="GAA96138.1"/>
    </source>
</evidence>
<dbReference type="PROSITE" id="PS50012">
    <property type="entry name" value="RCC1_3"/>
    <property type="match status" value="2"/>
</dbReference>
<dbReference type="OrthoDB" id="5370059at2759"/>
<dbReference type="EMBL" id="BABT02000076">
    <property type="protein sequence ID" value="GAA96138.1"/>
    <property type="molecule type" value="Genomic_DNA"/>
</dbReference>
<dbReference type="Pfam" id="PF00415">
    <property type="entry name" value="RCC1"/>
    <property type="match status" value="1"/>
</dbReference>
<dbReference type="PANTHER" id="PTHR22870">
    <property type="entry name" value="REGULATOR OF CHROMOSOME CONDENSATION"/>
    <property type="match status" value="1"/>
</dbReference>
<dbReference type="OMA" id="SANGQMF"/>
<dbReference type="InterPro" id="IPR000408">
    <property type="entry name" value="Reg_chr_condens"/>
</dbReference>
<dbReference type="FunCoup" id="G7DZX8">
    <property type="interactions" value="25"/>
</dbReference>
<keyword evidence="1" id="KW-0677">Repeat</keyword>
<reference evidence="3 4" key="2">
    <citation type="journal article" date="2012" name="Open Biol.">
        <title>Characteristics of nucleosomes and linker DNA regions on the genome of the basidiomycete Mixia osmundae revealed by mono- and dinucleosome mapping.</title>
        <authorList>
            <person name="Nishida H."/>
            <person name="Kondo S."/>
            <person name="Matsumoto T."/>
            <person name="Suzuki Y."/>
            <person name="Yoshikawa H."/>
            <person name="Taylor T.D."/>
            <person name="Sugiyama J."/>
        </authorList>
    </citation>
    <scope>NUCLEOTIDE SEQUENCE [LARGE SCALE GENOMIC DNA]</scope>
    <source>
        <strain evidence="4">CBS 9802 / IAM 14324 / JCM 22182 / KY 12970</strain>
    </source>
</reference>
<comment type="caution">
    <text evidence="3">The sequence shown here is derived from an EMBL/GenBank/DDBJ whole genome shotgun (WGS) entry which is preliminary data.</text>
</comment>
<dbReference type="PANTHER" id="PTHR22870:SF466">
    <property type="entry name" value="ANKYRIN REPEAT-CONTAINING PROTEIN"/>
    <property type="match status" value="1"/>
</dbReference>
<keyword evidence="4" id="KW-1185">Reference proteome</keyword>
<evidence type="ECO:0000313" key="4">
    <source>
        <dbReference type="Proteomes" id="UP000009131"/>
    </source>
</evidence>
<dbReference type="STRING" id="764103.G7DZX8"/>
<accession>G7DZX8</accession>
<dbReference type="InterPro" id="IPR009091">
    <property type="entry name" value="RCC1/BLIP-II"/>
</dbReference>
<dbReference type="InterPro" id="IPR051210">
    <property type="entry name" value="Ub_ligase/GEF_domain"/>
</dbReference>
<organism evidence="3 4">
    <name type="scientific">Mixia osmundae (strain CBS 9802 / IAM 14324 / JCM 22182 / KY 12970)</name>
    <dbReference type="NCBI Taxonomy" id="764103"/>
    <lineage>
        <taxon>Eukaryota</taxon>
        <taxon>Fungi</taxon>
        <taxon>Dikarya</taxon>
        <taxon>Basidiomycota</taxon>
        <taxon>Pucciniomycotina</taxon>
        <taxon>Mixiomycetes</taxon>
        <taxon>Mixiales</taxon>
        <taxon>Mixiaceae</taxon>
        <taxon>Mixia</taxon>
    </lineage>
</organism>
<dbReference type="InParanoid" id="G7DZX8"/>
<dbReference type="HOGENOM" id="CLU_035268_0_0_1"/>
<dbReference type="RefSeq" id="XP_014570761.1">
    <property type="nucleotide sequence ID" value="XM_014715275.1"/>
</dbReference>
<feature type="repeat" description="RCC1" evidence="2">
    <location>
        <begin position="181"/>
        <end position="231"/>
    </location>
</feature>
<dbReference type="PRINTS" id="PR00633">
    <property type="entry name" value="RCCNDNSATION"/>
</dbReference>
<feature type="repeat" description="RCC1" evidence="2">
    <location>
        <begin position="130"/>
        <end position="180"/>
    </location>
</feature>
<dbReference type="AlphaFoldDB" id="G7DZX8"/>
<proteinExistence type="predicted"/>
<protein>
    <submittedName>
        <fullName evidence="3">Uncharacterized protein</fullName>
    </submittedName>
</protein>
<name>G7DZX8_MIXOS</name>
<sequence>MPQKLAAAGSNAKGQLGIGPTQDAHQFIFAQFLQPDGVIKVLPQGHRIKRLASGANCTLCLITVRDGKSQLWAAGDGARGQLGEPKRELHSFAQLDIRHPCLDQPDAQIVDVAASWDTSFLVVRRPKSKDRVLAMGGNDFGELGRPACDNILTEVVLPGHVERIEQIVAGVRHVLVRASDGRVFGWGAARKGQLGSDEASKGVSLPVALDLSGRCTDVAAGNNHSICIVDNAKGTPHITVFGTLAALPDTLAPDVVRIYSTWTAALALTSSHQVLGWGSDFAHQLGRSNKEAVACVELEHSGLESISELTCGSAHCLVLGQTHSSPQVWGFGWNEHGNLGLNDGLSSIAIARQVWPAGGDAVGNAVKVFAGNATSFIVIETF</sequence>
<dbReference type="eggNOG" id="KOG1426">
    <property type="taxonomic scope" value="Eukaryota"/>
</dbReference>
<dbReference type="SUPFAM" id="SSF50985">
    <property type="entry name" value="RCC1/BLIP-II"/>
    <property type="match status" value="1"/>
</dbReference>
<evidence type="ECO:0000256" key="2">
    <source>
        <dbReference type="PROSITE-ProRule" id="PRU00235"/>
    </source>
</evidence>